<dbReference type="SUPFAM" id="SSF47729">
    <property type="entry name" value="IHF-like DNA-binding proteins"/>
    <property type="match status" value="1"/>
</dbReference>
<comment type="similarity">
    <text evidence="1 4">Belongs to the bacterial histone-like protein family.</text>
</comment>
<dbReference type="InterPro" id="IPR010992">
    <property type="entry name" value="IHF-like_DNA-bd_dom_sf"/>
</dbReference>
<proteinExistence type="inferred from homology"/>
<keyword evidence="2" id="KW-0226">DNA condensation</keyword>
<organism evidence="5 6">
    <name type="scientific">Coprobacter tertius</name>
    <dbReference type="NCBI Taxonomy" id="2944915"/>
    <lineage>
        <taxon>Bacteria</taxon>
        <taxon>Pseudomonadati</taxon>
        <taxon>Bacteroidota</taxon>
        <taxon>Bacteroidia</taxon>
        <taxon>Bacteroidales</taxon>
        <taxon>Barnesiellaceae</taxon>
        <taxon>Coprobacter</taxon>
    </lineage>
</organism>
<dbReference type="Pfam" id="PF00216">
    <property type="entry name" value="Bac_DNA_binding"/>
    <property type="match status" value="1"/>
</dbReference>
<reference evidence="5 6" key="1">
    <citation type="submission" date="2022-07" db="EMBL/GenBank/DDBJ databases">
        <title>Fecal culturing of patients with breast cancer.</title>
        <authorList>
            <person name="Teng N.M.Y."/>
            <person name="Kiu R."/>
            <person name="Evans R."/>
            <person name="Baker D.J."/>
            <person name="Zenner C."/>
            <person name="Robinson S.D."/>
            <person name="Hall L.J."/>
        </authorList>
    </citation>
    <scope>NUCLEOTIDE SEQUENCE [LARGE SCALE GENOMIC DNA]</scope>
    <source>
        <strain evidence="5 6">LH1063</strain>
    </source>
</reference>
<dbReference type="InterPro" id="IPR000119">
    <property type="entry name" value="Hist_DNA-bd"/>
</dbReference>
<comment type="caution">
    <text evidence="5">The sequence shown here is derived from an EMBL/GenBank/DDBJ whole genome shotgun (WGS) entry which is preliminary data.</text>
</comment>
<sequence>MEHKQFIEELQKRLGMSRKDVDGLLSDTLQIIKERSVVMDSFAIQGFGTFEPRKRAERVSVNPATGKRMLIPPKIVLTFKPGTLIKNKLKESTDNEQ</sequence>
<evidence type="ECO:0000256" key="2">
    <source>
        <dbReference type="ARBA" id="ARBA00023067"/>
    </source>
</evidence>
<dbReference type="SMART" id="SM00411">
    <property type="entry name" value="BHL"/>
    <property type="match status" value="1"/>
</dbReference>
<dbReference type="PANTHER" id="PTHR33175">
    <property type="entry name" value="DNA-BINDING PROTEIN HU"/>
    <property type="match status" value="1"/>
</dbReference>
<evidence type="ECO:0000256" key="4">
    <source>
        <dbReference type="RuleBase" id="RU003939"/>
    </source>
</evidence>
<evidence type="ECO:0000256" key="1">
    <source>
        <dbReference type="ARBA" id="ARBA00010529"/>
    </source>
</evidence>
<dbReference type="GO" id="GO:0003677">
    <property type="term" value="F:DNA binding"/>
    <property type="evidence" value="ECO:0007669"/>
    <property type="project" value="UniProtKB-KW"/>
</dbReference>
<dbReference type="PRINTS" id="PR01727">
    <property type="entry name" value="DNABINDINGHU"/>
</dbReference>
<evidence type="ECO:0000256" key="3">
    <source>
        <dbReference type="ARBA" id="ARBA00023125"/>
    </source>
</evidence>
<evidence type="ECO:0000313" key="6">
    <source>
        <dbReference type="Proteomes" id="UP001205603"/>
    </source>
</evidence>
<protein>
    <submittedName>
        <fullName evidence="5">HU family DNA-binding protein</fullName>
    </submittedName>
</protein>
<evidence type="ECO:0000313" key="5">
    <source>
        <dbReference type="EMBL" id="MCP9611886.1"/>
    </source>
</evidence>
<name>A0ABT1MKV2_9BACT</name>
<keyword evidence="6" id="KW-1185">Reference proteome</keyword>
<dbReference type="RefSeq" id="WP_255026999.1">
    <property type="nucleotide sequence ID" value="NZ_JANDHW010000006.1"/>
</dbReference>
<dbReference type="EMBL" id="JANDHW010000006">
    <property type="protein sequence ID" value="MCP9611886.1"/>
    <property type="molecule type" value="Genomic_DNA"/>
</dbReference>
<keyword evidence="3 5" id="KW-0238">DNA-binding</keyword>
<dbReference type="PANTHER" id="PTHR33175:SF3">
    <property type="entry name" value="DNA-BINDING PROTEIN HU-BETA"/>
    <property type="match status" value="1"/>
</dbReference>
<accession>A0ABT1MKV2</accession>
<gene>
    <name evidence="5" type="ORF">NMU02_07250</name>
</gene>
<dbReference type="Proteomes" id="UP001205603">
    <property type="component" value="Unassembled WGS sequence"/>
</dbReference>
<dbReference type="Gene3D" id="4.10.520.10">
    <property type="entry name" value="IHF-like DNA-binding proteins"/>
    <property type="match status" value="1"/>
</dbReference>